<comment type="caution">
    <text evidence="2">The sequence shown here is derived from an EMBL/GenBank/DDBJ whole genome shotgun (WGS) entry which is preliminary data.</text>
</comment>
<feature type="transmembrane region" description="Helical" evidence="1">
    <location>
        <begin position="87"/>
        <end position="106"/>
    </location>
</feature>
<organism evidence="2 3">
    <name type="scientific">Synchytrium endobioticum</name>
    <dbReference type="NCBI Taxonomy" id="286115"/>
    <lineage>
        <taxon>Eukaryota</taxon>
        <taxon>Fungi</taxon>
        <taxon>Fungi incertae sedis</taxon>
        <taxon>Chytridiomycota</taxon>
        <taxon>Chytridiomycota incertae sedis</taxon>
        <taxon>Chytridiomycetes</taxon>
        <taxon>Synchytriales</taxon>
        <taxon>Synchytriaceae</taxon>
        <taxon>Synchytrium</taxon>
    </lineage>
</organism>
<accession>A0A507CH90</accession>
<evidence type="ECO:0000313" key="3">
    <source>
        <dbReference type="Proteomes" id="UP000320475"/>
    </source>
</evidence>
<feature type="non-terminal residue" evidence="2">
    <location>
        <position position="350"/>
    </location>
</feature>
<dbReference type="EMBL" id="QEAM01000571">
    <property type="protein sequence ID" value="TPX38778.1"/>
    <property type="molecule type" value="Genomic_DNA"/>
</dbReference>
<dbReference type="Proteomes" id="UP000320475">
    <property type="component" value="Unassembled WGS sequence"/>
</dbReference>
<keyword evidence="1" id="KW-0472">Membrane</keyword>
<evidence type="ECO:0000256" key="1">
    <source>
        <dbReference type="SAM" id="Phobius"/>
    </source>
</evidence>
<keyword evidence="1" id="KW-1133">Transmembrane helix</keyword>
<proteinExistence type="predicted"/>
<feature type="transmembrane region" description="Helical" evidence="1">
    <location>
        <begin position="127"/>
        <end position="147"/>
    </location>
</feature>
<keyword evidence="1" id="KW-0812">Transmembrane</keyword>
<dbReference type="VEuPathDB" id="FungiDB:SeMB42_g06900"/>
<dbReference type="VEuPathDB" id="FungiDB:SeMB42_g06901"/>
<dbReference type="AlphaFoldDB" id="A0A507CH90"/>
<dbReference type="OrthoDB" id="9909019at2759"/>
<feature type="transmembrane region" description="Helical" evidence="1">
    <location>
        <begin position="14"/>
        <end position="35"/>
    </location>
</feature>
<name>A0A507CH90_9FUNG</name>
<evidence type="ECO:0000313" key="2">
    <source>
        <dbReference type="EMBL" id="TPX38778.1"/>
    </source>
</evidence>
<protein>
    <submittedName>
        <fullName evidence="2">Uncharacterized protein</fullName>
    </submittedName>
</protein>
<sequence>MPPRELRVDNNIRLFRLQLISILIFFSLRIVSYIAVGTLTSLEGVCTGYTMLVDSQDPPVIRVRQPRNMDYVKISGVLIRPTVHLTVVARLASCLSLFAVIFTNSIRGKFQDSPALGQPDIPPKYSVVVGLVGYWSIVSAALTTNVVEVPSKLQTFTKFHISVRVLLTRHAFQDKKSSESEDDDIRVKDSIFIMIAECNSKIVAVASFEPAQNSRALVDQFHVDAFCDVSLGALEPINQFQHVTKYDPIWLRRTEDVKDRNGNPILTLPVKNVEEVWLEFLKDEKIIYDSFSKDSRRGFDEKGRFAERLARILRGIVERHTPDVLKVAQADWSESCWDCRYRNGPGVVAS</sequence>
<gene>
    <name evidence="2" type="ORF">SeLEV6574_g07633</name>
</gene>
<reference evidence="2 3" key="1">
    <citation type="journal article" date="2019" name="Sci. Rep.">
        <title>Comparative genomics of chytrid fungi reveal insights into the obligate biotrophic and pathogenic lifestyle of Synchytrium endobioticum.</title>
        <authorList>
            <person name="van de Vossenberg B.T.L.H."/>
            <person name="Warris S."/>
            <person name="Nguyen H.D.T."/>
            <person name="van Gent-Pelzer M.P.E."/>
            <person name="Joly D.L."/>
            <person name="van de Geest H.C."/>
            <person name="Bonants P.J.M."/>
            <person name="Smith D.S."/>
            <person name="Levesque C.A."/>
            <person name="van der Lee T.A.J."/>
        </authorList>
    </citation>
    <scope>NUCLEOTIDE SEQUENCE [LARGE SCALE GENOMIC DNA]</scope>
    <source>
        <strain evidence="2 3">LEV6574</strain>
    </source>
</reference>